<dbReference type="PANTHER" id="PTHR30055:SF151">
    <property type="entry name" value="TRANSCRIPTIONAL REGULATORY PROTEIN"/>
    <property type="match status" value="1"/>
</dbReference>
<keyword evidence="2 4" id="KW-0238">DNA-binding</keyword>
<name>A0A6I6FQP5_9ACTN</name>
<accession>A0A6I6FQP5</accession>
<dbReference type="PROSITE" id="PS50977">
    <property type="entry name" value="HTH_TETR_2"/>
    <property type="match status" value="1"/>
</dbReference>
<evidence type="ECO:0000259" key="5">
    <source>
        <dbReference type="PROSITE" id="PS50977"/>
    </source>
</evidence>
<dbReference type="GO" id="GO:0045892">
    <property type="term" value="P:negative regulation of DNA-templated transcription"/>
    <property type="evidence" value="ECO:0007669"/>
    <property type="project" value="InterPro"/>
</dbReference>
<dbReference type="InterPro" id="IPR050109">
    <property type="entry name" value="HTH-type_TetR-like_transc_reg"/>
</dbReference>
<dbReference type="InterPro" id="IPR009057">
    <property type="entry name" value="Homeodomain-like_sf"/>
</dbReference>
<evidence type="ECO:0000256" key="1">
    <source>
        <dbReference type="ARBA" id="ARBA00023015"/>
    </source>
</evidence>
<dbReference type="SUPFAM" id="SSF46689">
    <property type="entry name" value="Homeodomain-like"/>
    <property type="match status" value="1"/>
</dbReference>
<feature type="DNA-binding region" description="H-T-H motif" evidence="4">
    <location>
        <begin position="42"/>
        <end position="61"/>
    </location>
</feature>
<keyword evidence="7" id="KW-1185">Reference proteome</keyword>
<dbReference type="SUPFAM" id="SSF48498">
    <property type="entry name" value="Tetracyclin repressor-like, C-terminal domain"/>
    <property type="match status" value="1"/>
</dbReference>
<dbReference type="KEGG" id="sfic:EIZ62_18075"/>
<gene>
    <name evidence="6" type="ORF">EIZ62_18075</name>
</gene>
<evidence type="ECO:0000256" key="4">
    <source>
        <dbReference type="PROSITE-ProRule" id="PRU00335"/>
    </source>
</evidence>
<keyword evidence="3" id="KW-0804">Transcription</keyword>
<dbReference type="EMBL" id="CP034279">
    <property type="protein sequence ID" value="QGV79928.1"/>
    <property type="molecule type" value="Genomic_DNA"/>
</dbReference>
<dbReference type="PANTHER" id="PTHR30055">
    <property type="entry name" value="HTH-TYPE TRANSCRIPTIONAL REGULATOR RUTR"/>
    <property type="match status" value="1"/>
</dbReference>
<sequence>MPAGDTTGRRASDKGRYGRLTRERVLAVALGVVDAEGLSALSMRRLGSELGVEAMSLYRYLPGKDALLDGMVEALYQEVEEHLRANPDPAPDDGPTPEDGPAWRAGLRHIARATYAVGLRHPEVVPLLATRMLSVPLARRPAAVLRADERILRLLHEGGLDEPTATAAHRAFTAWLLGYLLVELRAMVDAPEEPDPAFRLGLHRMPAQDFPRLRAGAAALAGQGGHGELTAGIDALLDRVTTPTA</sequence>
<feature type="domain" description="HTH tetR-type" evidence="5">
    <location>
        <begin position="19"/>
        <end position="79"/>
    </location>
</feature>
<dbReference type="Pfam" id="PF02909">
    <property type="entry name" value="TetR_C_1"/>
    <property type="match status" value="1"/>
</dbReference>
<evidence type="ECO:0000256" key="2">
    <source>
        <dbReference type="ARBA" id="ARBA00023125"/>
    </source>
</evidence>
<dbReference type="RefSeq" id="WP_156693658.1">
    <property type="nucleotide sequence ID" value="NZ_CP034279.1"/>
</dbReference>
<protein>
    <submittedName>
        <fullName evidence="6">TetR/AcrR family transcriptional regulator</fullName>
    </submittedName>
</protein>
<dbReference type="Proteomes" id="UP000422572">
    <property type="component" value="Chromosome"/>
</dbReference>
<organism evidence="6 7">
    <name type="scientific">Streptomyces ficellus</name>
    <dbReference type="NCBI Taxonomy" id="1977088"/>
    <lineage>
        <taxon>Bacteria</taxon>
        <taxon>Bacillati</taxon>
        <taxon>Actinomycetota</taxon>
        <taxon>Actinomycetes</taxon>
        <taxon>Kitasatosporales</taxon>
        <taxon>Streptomycetaceae</taxon>
        <taxon>Streptomyces</taxon>
    </lineage>
</organism>
<dbReference type="Pfam" id="PF00440">
    <property type="entry name" value="TetR_N"/>
    <property type="match status" value="1"/>
</dbReference>
<dbReference type="GO" id="GO:0000976">
    <property type="term" value="F:transcription cis-regulatory region binding"/>
    <property type="evidence" value="ECO:0007669"/>
    <property type="project" value="TreeGrafter"/>
</dbReference>
<dbReference type="AlphaFoldDB" id="A0A6I6FQP5"/>
<dbReference type="GO" id="GO:0003700">
    <property type="term" value="F:DNA-binding transcription factor activity"/>
    <property type="evidence" value="ECO:0007669"/>
    <property type="project" value="TreeGrafter"/>
</dbReference>
<dbReference type="OrthoDB" id="329481at2"/>
<evidence type="ECO:0000313" key="7">
    <source>
        <dbReference type="Proteomes" id="UP000422572"/>
    </source>
</evidence>
<dbReference type="InterPro" id="IPR036271">
    <property type="entry name" value="Tet_transcr_reg_TetR-rel_C_sf"/>
</dbReference>
<reference evidence="6 7" key="1">
    <citation type="submission" date="2018-12" db="EMBL/GenBank/DDBJ databases">
        <title>Complete genome sequence of Streptomyces ficellus NRRL8067, the producer of ficellomycin, feldamycin and nojirimycin.</title>
        <authorList>
            <person name="Zhang H."/>
            <person name="Yue R."/>
            <person name="Liu Y."/>
            <person name="Li M."/>
            <person name="Mu H."/>
            <person name="Zhang J."/>
        </authorList>
    </citation>
    <scope>NUCLEOTIDE SEQUENCE [LARGE SCALE GENOMIC DNA]</scope>
    <source>
        <strain evidence="6 7">NRRL 8067</strain>
    </source>
</reference>
<evidence type="ECO:0000313" key="6">
    <source>
        <dbReference type="EMBL" id="QGV79928.1"/>
    </source>
</evidence>
<keyword evidence="1" id="KW-0805">Transcription regulation</keyword>
<dbReference type="InterPro" id="IPR001647">
    <property type="entry name" value="HTH_TetR"/>
</dbReference>
<proteinExistence type="predicted"/>
<dbReference type="Gene3D" id="1.10.10.60">
    <property type="entry name" value="Homeodomain-like"/>
    <property type="match status" value="1"/>
</dbReference>
<dbReference type="Gene3D" id="1.10.357.10">
    <property type="entry name" value="Tetracycline Repressor, domain 2"/>
    <property type="match status" value="1"/>
</dbReference>
<evidence type="ECO:0000256" key="3">
    <source>
        <dbReference type="ARBA" id="ARBA00023163"/>
    </source>
</evidence>
<dbReference type="InterPro" id="IPR004111">
    <property type="entry name" value="Repressor_TetR_C"/>
</dbReference>